<dbReference type="SMART" id="SM01329">
    <property type="entry name" value="Iso_dh"/>
    <property type="match status" value="1"/>
</dbReference>
<gene>
    <name evidence="13 16" type="primary">leuB</name>
    <name evidence="16" type="ORF">NBZ79_01545</name>
</gene>
<evidence type="ECO:0000256" key="3">
    <source>
        <dbReference type="ARBA" id="ARBA00004762"/>
    </source>
</evidence>
<evidence type="ECO:0000256" key="11">
    <source>
        <dbReference type="ARBA" id="ARBA00023027"/>
    </source>
</evidence>
<evidence type="ECO:0000256" key="1">
    <source>
        <dbReference type="ARBA" id="ARBA00000624"/>
    </source>
</evidence>
<comment type="subcellular location">
    <subcellularLocation>
        <location evidence="13">Cytoplasm</location>
    </subcellularLocation>
</comment>
<feature type="site" description="Important for catalysis" evidence="13">
    <location>
        <position position="143"/>
    </location>
</feature>
<dbReference type="EMBL" id="CP098747">
    <property type="protein sequence ID" value="USG61658.1"/>
    <property type="molecule type" value="Genomic_DNA"/>
</dbReference>
<organism evidence="16 17">
    <name type="scientific">Sneathiella marina</name>
    <dbReference type="NCBI Taxonomy" id="2950108"/>
    <lineage>
        <taxon>Bacteria</taxon>
        <taxon>Pseudomonadati</taxon>
        <taxon>Pseudomonadota</taxon>
        <taxon>Alphaproteobacteria</taxon>
        <taxon>Sneathiellales</taxon>
        <taxon>Sneathiellaceae</taxon>
        <taxon>Sneathiella</taxon>
    </lineage>
</organism>
<dbReference type="InterPro" id="IPR019818">
    <property type="entry name" value="IsoCit/isopropylmalate_DH_CS"/>
</dbReference>
<comment type="cofactor">
    <cofactor evidence="2">
        <name>Mn(2+)</name>
        <dbReference type="ChEBI" id="CHEBI:29035"/>
    </cofactor>
</comment>
<keyword evidence="12 13" id="KW-0100">Branched-chain amino acid biosynthesis</keyword>
<comment type="pathway">
    <text evidence="3 13 14">Amino-acid biosynthesis; L-leucine biosynthesis; L-leucine from 3-methyl-2-oxobutanoate: step 3/4.</text>
</comment>
<feature type="binding site" evidence="13">
    <location>
        <position position="227"/>
    </location>
    <ligand>
        <name>Mg(2+)</name>
        <dbReference type="ChEBI" id="CHEBI:18420"/>
    </ligand>
</feature>
<evidence type="ECO:0000256" key="14">
    <source>
        <dbReference type="RuleBase" id="RU004445"/>
    </source>
</evidence>
<evidence type="ECO:0000256" key="12">
    <source>
        <dbReference type="ARBA" id="ARBA00023304"/>
    </source>
</evidence>
<protein>
    <recommendedName>
        <fullName evidence="13">3-isopropylmalate dehydrogenase</fullName>
        <ecNumber evidence="13">1.1.1.85</ecNumber>
    </recommendedName>
    <alternativeName>
        <fullName evidence="13">3-IPM-DH</fullName>
    </alternativeName>
    <alternativeName>
        <fullName evidence="13">Beta-IPM dehydrogenase</fullName>
        <shortName evidence="13">IMDH</shortName>
    </alternativeName>
</protein>
<dbReference type="PROSITE" id="PS00470">
    <property type="entry name" value="IDH_IMDH"/>
    <property type="match status" value="1"/>
</dbReference>
<keyword evidence="13" id="KW-0464">Manganese</keyword>
<evidence type="ECO:0000313" key="17">
    <source>
        <dbReference type="Proteomes" id="UP001056291"/>
    </source>
</evidence>
<dbReference type="Proteomes" id="UP001056291">
    <property type="component" value="Chromosome"/>
</dbReference>
<dbReference type="InterPro" id="IPR004429">
    <property type="entry name" value="Isopropylmalate_DH"/>
</dbReference>
<evidence type="ECO:0000256" key="13">
    <source>
        <dbReference type="HAMAP-Rule" id="MF_01033"/>
    </source>
</evidence>
<dbReference type="PANTHER" id="PTHR42979">
    <property type="entry name" value="3-ISOPROPYLMALATE DEHYDROGENASE"/>
    <property type="match status" value="1"/>
</dbReference>
<name>A0ABY4W6B0_9PROT</name>
<evidence type="ECO:0000256" key="8">
    <source>
        <dbReference type="ARBA" id="ARBA00022723"/>
    </source>
</evidence>
<dbReference type="EC" id="1.1.1.85" evidence="13"/>
<comment type="similarity">
    <text evidence="4 13">Belongs to the isocitrate and isopropylmalate dehydrogenases family. LeuB type 1 subfamily.</text>
</comment>
<evidence type="ECO:0000256" key="2">
    <source>
        <dbReference type="ARBA" id="ARBA00001936"/>
    </source>
</evidence>
<keyword evidence="13" id="KW-0963">Cytoplasm</keyword>
<feature type="domain" description="Isopropylmalate dehydrogenase-like" evidence="15">
    <location>
        <begin position="6"/>
        <end position="361"/>
    </location>
</feature>
<keyword evidence="17" id="KW-1185">Reference proteome</keyword>
<evidence type="ECO:0000259" key="15">
    <source>
        <dbReference type="SMART" id="SM01329"/>
    </source>
</evidence>
<evidence type="ECO:0000256" key="9">
    <source>
        <dbReference type="ARBA" id="ARBA00022842"/>
    </source>
</evidence>
<evidence type="ECO:0000256" key="6">
    <source>
        <dbReference type="ARBA" id="ARBA00022430"/>
    </source>
</evidence>
<accession>A0ABY4W6B0</accession>
<feature type="site" description="Important for catalysis" evidence="13">
    <location>
        <position position="194"/>
    </location>
</feature>
<dbReference type="NCBIfam" id="TIGR00169">
    <property type="entry name" value="leuB"/>
    <property type="match status" value="1"/>
</dbReference>
<evidence type="ECO:0000256" key="5">
    <source>
        <dbReference type="ARBA" id="ARBA00011738"/>
    </source>
</evidence>
<dbReference type="Pfam" id="PF00180">
    <property type="entry name" value="Iso_dh"/>
    <property type="match status" value="1"/>
</dbReference>
<dbReference type="PANTHER" id="PTHR42979:SF1">
    <property type="entry name" value="3-ISOPROPYLMALATE DEHYDROGENASE"/>
    <property type="match status" value="1"/>
</dbReference>
<keyword evidence="6 13" id="KW-0432">Leucine biosynthesis</keyword>
<keyword evidence="9 13" id="KW-0460">Magnesium</keyword>
<dbReference type="GO" id="GO:0003862">
    <property type="term" value="F:3-isopropylmalate dehydrogenase activity"/>
    <property type="evidence" value="ECO:0007669"/>
    <property type="project" value="UniProtKB-EC"/>
</dbReference>
<evidence type="ECO:0000256" key="10">
    <source>
        <dbReference type="ARBA" id="ARBA00023002"/>
    </source>
</evidence>
<sequence length="371" mass="40031">MTSNKSLLILPGDGIGPEAMAEVRRIVGWMEENRAVAFDVDEDLVGGASIDEHGIPITDAVVEKAQNVDAVLLGAVGGPKWDDLDFSIKPERGLLRLRKDLQLFANLRPAVCFDALVDASSLKPELVSGLDIMIVRELTGGVYFGEPRGIEDLGNGVRRGINTQVYTTPEIHRVARVAFELAKKRGNRVCSSEKANVMESGVLWREEVTHIQQTEFPDVELSHMYADNAAMQLVRAPKQFDVIVTDNLFGDILSDCAAMLTGSLGMLPSASLGDVDETGRRKALYEPVHGSAPDISGQNLANPIATILSYAMALRYSFDMGDEADLVEGAVEKVLASGVRTGDIMATGMTQVSTTEMGDAILKELNKANAQ</sequence>
<feature type="binding site" evidence="13">
    <location>
        <position position="227"/>
    </location>
    <ligand>
        <name>substrate</name>
    </ligand>
</feature>
<dbReference type="HAMAP" id="MF_01033">
    <property type="entry name" value="LeuB_type1"/>
    <property type="match status" value="1"/>
</dbReference>
<dbReference type="InterPro" id="IPR024084">
    <property type="entry name" value="IsoPropMal-DH-like_dom"/>
</dbReference>
<keyword evidence="8 13" id="KW-0479">Metal-binding</keyword>
<feature type="binding site" evidence="13">
    <location>
        <begin position="290"/>
        <end position="302"/>
    </location>
    <ligand>
        <name>NAD(+)</name>
        <dbReference type="ChEBI" id="CHEBI:57540"/>
    </ligand>
</feature>
<comment type="function">
    <text evidence="13 14">Catalyzes the oxidation of 3-carboxy-2-hydroxy-4-methylpentanoate (3-isopropylmalate) to 3-carboxy-4-methyl-2-oxopentanoate. The product decarboxylates to 4-methyl-2 oxopentanoate.</text>
</comment>
<proteinExistence type="inferred from homology"/>
<evidence type="ECO:0000256" key="4">
    <source>
        <dbReference type="ARBA" id="ARBA00008319"/>
    </source>
</evidence>
<keyword evidence="10 13" id="KW-0560">Oxidoreductase</keyword>
<comment type="cofactor">
    <cofactor evidence="13 14">
        <name>Mg(2+)</name>
        <dbReference type="ChEBI" id="CHEBI:18420"/>
    </cofactor>
    <cofactor evidence="13 14">
        <name>Mn(2+)</name>
        <dbReference type="ChEBI" id="CHEBI:29035"/>
    </cofactor>
    <text evidence="13 14">Binds 1 Mg(2+) or Mn(2+) ion per subunit.</text>
</comment>
<keyword evidence="11 13" id="KW-0520">NAD</keyword>
<evidence type="ECO:0000313" key="16">
    <source>
        <dbReference type="EMBL" id="USG61658.1"/>
    </source>
</evidence>
<dbReference type="SUPFAM" id="SSF53659">
    <property type="entry name" value="Isocitrate/Isopropylmalate dehydrogenase-like"/>
    <property type="match status" value="1"/>
</dbReference>
<feature type="binding site" evidence="13">
    <location>
        <position position="136"/>
    </location>
    <ligand>
        <name>substrate</name>
    </ligand>
</feature>
<dbReference type="Gene3D" id="3.40.718.10">
    <property type="entry name" value="Isopropylmalate Dehydrogenase"/>
    <property type="match status" value="1"/>
</dbReference>
<keyword evidence="7 13" id="KW-0028">Amino-acid biosynthesis</keyword>
<evidence type="ECO:0000256" key="7">
    <source>
        <dbReference type="ARBA" id="ARBA00022605"/>
    </source>
</evidence>
<feature type="binding site" evidence="13">
    <location>
        <position position="251"/>
    </location>
    <ligand>
        <name>Mg(2+)</name>
        <dbReference type="ChEBI" id="CHEBI:18420"/>
    </ligand>
</feature>
<feature type="binding site" evidence="13">
    <location>
        <position position="108"/>
    </location>
    <ligand>
        <name>substrate</name>
    </ligand>
</feature>
<feature type="binding site" evidence="13">
    <location>
        <position position="255"/>
    </location>
    <ligand>
        <name>Mg(2+)</name>
        <dbReference type="ChEBI" id="CHEBI:18420"/>
    </ligand>
</feature>
<comment type="catalytic activity">
    <reaction evidence="1 13 14">
        <text>(2R,3S)-3-isopropylmalate + NAD(+) = 4-methyl-2-oxopentanoate + CO2 + NADH</text>
        <dbReference type="Rhea" id="RHEA:32271"/>
        <dbReference type="ChEBI" id="CHEBI:16526"/>
        <dbReference type="ChEBI" id="CHEBI:17865"/>
        <dbReference type="ChEBI" id="CHEBI:35121"/>
        <dbReference type="ChEBI" id="CHEBI:57540"/>
        <dbReference type="ChEBI" id="CHEBI:57945"/>
        <dbReference type="EC" id="1.1.1.85"/>
    </reaction>
</comment>
<reference evidence="16" key="1">
    <citation type="submission" date="2022-06" db="EMBL/GenBank/DDBJ databases">
        <title>Sneathiella actinostolidae sp. nov., isolated from a sea anemonein the Western Pacific Ocean.</title>
        <authorList>
            <person name="Wei M.J."/>
        </authorList>
    </citation>
    <scope>NUCLEOTIDE SEQUENCE</scope>
    <source>
        <strain evidence="16">PHK-P5</strain>
    </source>
</reference>
<comment type="subunit">
    <text evidence="5 13 14">Homodimer.</text>
</comment>
<feature type="binding site" evidence="13">
    <location>
        <begin position="78"/>
        <end position="91"/>
    </location>
    <ligand>
        <name>NAD(+)</name>
        <dbReference type="ChEBI" id="CHEBI:57540"/>
    </ligand>
</feature>
<feature type="binding site" evidence="13">
    <location>
        <position position="98"/>
    </location>
    <ligand>
        <name>substrate</name>
    </ligand>
</feature>
<dbReference type="RefSeq" id="WP_251934813.1">
    <property type="nucleotide sequence ID" value="NZ_CP098747.1"/>
</dbReference>